<evidence type="ECO:0000313" key="2">
    <source>
        <dbReference type="EMBL" id="EJK76508.1"/>
    </source>
</evidence>
<dbReference type="AlphaFoldDB" id="K0TCP0"/>
<feature type="compositionally biased region" description="Basic and acidic residues" evidence="1">
    <location>
        <begin position="27"/>
        <end position="49"/>
    </location>
</feature>
<feature type="region of interest" description="Disordered" evidence="1">
    <location>
        <begin position="14"/>
        <end position="76"/>
    </location>
</feature>
<dbReference type="EMBL" id="AGNL01002070">
    <property type="protein sequence ID" value="EJK76508.1"/>
    <property type="molecule type" value="Genomic_DNA"/>
</dbReference>
<proteinExistence type="predicted"/>
<evidence type="ECO:0000313" key="3">
    <source>
        <dbReference type="Proteomes" id="UP000266841"/>
    </source>
</evidence>
<evidence type="ECO:0000256" key="1">
    <source>
        <dbReference type="SAM" id="MobiDB-lite"/>
    </source>
</evidence>
<reference evidence="2 3" key="1">
    <citation type="journal article" date="2012" name="Genome Biol.">
        <title>Genome and low-iron response of an oceanic diatom adapted to chronic iron limitation.</title>
        <authorList>
            <person name="Lommer M."/>
            <person name="Specht M."/>
            <person name="Roy A.S."/>
            <person name="Kraemer L."/>
            <person name="Andreson R."/>
            <person name="Gutowska M.A."/>
            <person name="Wolf J."/>
            <person name="Bergner S.V."/>
            <person name="Schilhabel M.B."/>
            <person name="Klostermeier U.C."/>
            <person name="Beiko R.G."/>
            <person name="Rosenstiel P."/>
            <person name="Hippler M."/>
            <person name="Laroche J."/>
        </authorList>
    </citation>
    <scope>NUCLEOTIDE SEQUENCE [LARGE SCALE GENOMIC DNA]</scope>
    <source>
        <strain evidence="2 3">CCMP1005</strain>
    </source>
</reference>
<dbReference type="Proteomes" id="UP000266841">
    <property type="component" value="Unassembled WGS sequence"/>
</dbReference>
<comment type="caution">
    <text evidence="2">The sequence shown here is derived from an EMBL/GenBank/DDBJ whole genome shotgun (WGS) entry which is preliminary data.</text>
</comment>
<name>K0TCP0_THAOC</name>
<gene>
    <name evidence="2" type="ORF">THAOC_01726</name>
</gene>
<feature type="non-terminal residue" evidence="2">
    <location>
        <position position="1"/>
    </location>
</feature>
<protein>
    <submittedName>
        <fullName evidence="2">Uncharacterized protein</fullName>
    </submittedName>
</protein>
<accession>K0TCP0</accession>
<keyword evidence="3" id="KW-1185">Reference proteome</keyword>
<organism evidence="2 3">
    <name type="scientific">Thalassiosira oceanica</name>
    <name type="common">Marine diatom</name>
    <dbReference type="NCBI Taxonomy" id="159749"/>
    <lineage>
        <taxon>Eukaryota</taxon>
        <taxon>Sar</taxon>
        <taxon>Stramenopiles</taxon>
        <taxon>Ochrophyta</taxon>
        <taxon>Bacillariophyta</taxon>
        <taxon>Coscinodiscophyceae</taxon>
        <taxon>Thalassiosirophycidae</taxon>
        <taxon>Thalassiosirales</taxon>
        <taxon>Thalassiosiraceae</taxon>
        <taxon>Thalassiosira</taxon>
    </lineage>
</organism>
<sequence length="76" mass="8245">STGRDERFCLRIGTLGPRCRDGGSGNDKLEDPGAESAERSWARLSDRGDNNAITPPAPAREDSRDGRQQPPTYVTS</sequence>